<evidence type="ECO:0000313" key="2">
    <source>
        <dbReference type="EMBL" id="KAJ8435709.1"/>
    </source>
</evidence>
<dbReference type="AlphaFoldDB" id="A0A9Q1K2Q6"/>
<dbReference type="Proteomes" id="UP001153076">
    <property type="component" value="Unassembled WGS sequence"/>
</dbReference>
<feature type="region of interest" description="Disordered" evidence="1">
    <location>
        <begin position="142"/>
        <end position="171"/>
    </location>
</feature>
<dbReference type="InterPro" id="IPR040299">
    <property type="entry name" value="RF2K-like"/>
</dbReference>
<proteinExistence type="predicted"/>
<dbReference type="EMBL" id="JAKOGI010000392">
    <property type="protein sequence ID" value="KAJ8435709.1"/>
    <property type="molecule type" value="Genomic_DNA"/>
</dbReference>
<dbReference type="GO" id="GO:0009658">
    <property type="term" value="P:chloroplast organization"/>
    <property type="evidence" value="ECO:0007669"/>
    <property type="project" value="TreeGrafter"/>
</dbReference>
<protein>
    <submittedName>
        <fullName evidence="2">Uncharacterized protein</fullName>
    </submittedName>
</protein>
<dbReference type="GO" id="GO:0009507">
    <property type="term" value="C:chloroplast"/>
    <property type="evidence" value="ECO:0007669"/>
    <property type="project" value="TreeGrafter"/>
</dbReference>
<dbReference type="GO" id="GO:0010027">
    <property type="term" value="P:thylakoid membrane organization"/>
    <property type="evidence" value="ECO:0007669"/>
    <property type="project" value="TreeGrafter"/>
</dbReference>
<accession>A0A9Q1K2Q6</accession>
<reference evidence="2" key="1">
    <citation type="submission" date="2022-04" db="EMBL/GenBank/DDBJ databases">
        <title>Carnegiea gigantea Genome sequencing and assembly v2.</title>
        <authorList>
            <person name="Copetti D."/>
            <person name="Sanderson M.J."/>
            <person name="Burquez A."/>
            <person name="Wojciechowski M.F."/>
        </authorList>
    </citation>
    <scope>NUCLEOTIDE SEQUENCE</scope>
    <source>
        <strain evidence="2">SGP5-SGP5p</strain>
        <tissue evidence="2">Aerial part</tissue>
    </source>
</reference>
<evidence type="ECO:0000256" key="1">
    <source>
        <dbReference type="SAM" id="MobiDB-lite"/>
    </source>
</evidence>
<comment type="caution">
    <text evidence="2">The sequence shown here is derived from an EMBL/GenBank/DDBJ whole genome shotgun (WGS) entry which is preliminary data.</text>
</comment>
<sequence>MAISTVGAVFAVPLVKLPTEFFFGRGLADPADPRWVHHSLSVCWLNLAILWTVSQHRDSLRRHDSGVGSLGRQSVSFLLRRPGFTLRMAQSKSLVWKSVPHVGRGQRQPSFLMRVSAAAAQTVKERAQTTVVAPIHKKIPSLDSGGTGNGPYDMDGTGGKGRGGWGGWGGGGGGGDWGPSSGGLILFGIILFLSYLKDLEKANDDEEGNYYTE</sequence>
<evidence type="ECO:0000313" key="3">
    <source>
        <dbReference type="Proteomes" id="UP001153076"/>
    </source>
</evidence>
<dbReference type="PANTHER" id="PTHR34938:SF1">
    <property type="entry name" value="PROTEIN FERTILITY RESTORER RF2, MITOCHONDRIAL"/>
    <property type="match status" value="1"/>
</dbReference>
<gene>
    <name evidence="2" type="ORF">Cgig2_002666</name>
</gene>
<name>A0A9Q1K2Q6_9CARY</name>
<dbReference type="PANTHER" id="PTHR34938">
    <property type="entry name" value="PROTEIN FERTILITY RESTORER RF2, MITOCHONDRIAL"/>
    <property type="match status" value="1"/>
</dbReference>
<keyword evidence="3" id="KW-1185">Reference proteome</keyword>
<organism evidence="2 3">
    <name type="scientific">Carnegiea gigantea</name>
    <dbReference type="NCBI Taxonomy" id="171969"/>
    <lineage>
        <taxon>Eukaryota</taxon>
        <taxon>Viridiplantae</taxon>
        <taxon>Streptophyta</taxon>
        <taxon>Embryophyta</taxon>
        <taxon>Tracheophyta</taxon>
        <taxon>Spermatophyta</taxon>
        <taxon>Magnoliopsida</taxon>
        <taxon>eudicotyledons</taxon>
        <taxon>Gunneridae</taxon>
        <taxon>Pentapetalae</taxon>
        <taxon>Caryophyllales</taxon>
        <taxon>Cactineae</taxon>
        <taxon>Cactaceae</taxon>
        <taxon>Cactoideae</taxon>
        <taxon>Echinocereeae</taxon>
        <taxon>Carnegiea</taxon>
    </lineage>
</organism>
<feature type="compositionally biased region" description="Gly residues" evidence="1">
    <location>
        <begin position="156"/>
        <end position="171"/>
    </location>
</feature>